<dbReference type="PRINTS" id="PR00164">
    <property type="entry name" value="ABC2TRNSPORT"/>
</dbReference>
<protein>
    <recommendedName>
        <fullName evidence="6">Transport permease protein</fullName>
    </recommendedName>
</protein>
<keyword evidence="5" id="KW-0046">Antibiotic resistance</keyword>
<evidence type="ECO:0000313" key="9">
    <source>
        <dbReference type="Proteomes" id="UP000630097"/>
    </source>
</evidence>
<keyword evidence="9" id="KW-1185">Reference proteome</keyword>
<feature type="transmembrane region" description="Helical" evidence="6">
    <location>
        <begin position="166"/>
        <end position="188"/>
    </location>
</feature>
<dbReference type="PANTHER" id="PTHR43027">
    <property type="entry name" value="DOXORUBICIN RESISTANCE ABC TRANSPORTER PERMEASE PROTEIN DRRC-RELATED"/>
    <property type="match status" value="1"/>
</dbReference>
<keyword evidence="6" id="KW-0813">Transport</keyword>
<dbReference type="PIRSF" id="PIRSF006648">
    <property type="entry name" value="DrrB"/>
    <property type="match status" value="1"/>
</dbReference>
<keyword evidence="4 6" id="KW-0472">Membrane</keyword>
<evidence type="ECO:0000256" key="4">
    <source>
        <dbReference type="ARBA" id="ARBA00023136"/>
    </source>
</evidence>
<evidence type="ECO:0000256" key="1">
    <source>
        <dbReference type="ARBA" id="ARBA00004141"/>
    </source>
</evidence>
<dbReference type="AlphaFoldDB" id="A0A8J3PUW4"/>
<keyword evidence="3 6" id="KW-1133">Transmembrane helix</keyword>
<accession>A0A8J3PUW4</accession>
<feature type="transmembrane region" description="Helical" evidence="6">
    <location>
        <begin position="21"/>
        <end position="42"/>
    </location>
</feature>
<dbReference type="InterPro" id="IPR013525">
    <property type="entry name" value="ABC2_TM"/>
</dbReference>
<evidence type="ECO:0000256" key="3">
    <source>
        <dbReference type="ARBA" id="ARBA00022989"/>
    </source>
</evidence>
<feature type="transmembrane region" description="Helical" evidence="6">
    <location>
        <begin position="222"/>
        <end position="243"/>
    </location>
</feature>
<feature type="transmembrane region" description="Helical" evidence="6">
    <location>
        <begin position="100"/>
        <end position="124"/>
    </location>
</feature>
<dbReference type="InterPro" id="IPR047817">
    <property type="entry name" value="ABC2_TM_bact-type"/>
</dbReference>
<organism evidence="8 9">
    <name type="scientific">Planotetraspora kaengkrachanensis</name>
    <dbReference type="NCBI Taxonomy" id="575193"/>
    <lineage>
        <taxon>Bacteria</taxon>
        <taxon>Bacillati</taxon>
        <taxon>Actinomycetota</taxon>
        <taxon>Actinomycetes</taxon>
        <taxon>Streptosporangiales</taxon>
        <taxon>Streptosporangiaceae</taxon>
        <taxon>Planotetraspora</taxon>
    </lineage>
</organism>
<gene>
    <name evidence="8" type="ORF">Pka01_45500</name>
</gene>
<evidence type="ECO:0000256" key="2">
    <source>
        <dbReference type="ARBA" id="ARBA00022692"/>
    </source>
</evidence>
<comment type="caution">
    <text evidence="8">The sequence shown here is derived from an EMBL/GenBank/DDBJ whole genome shotgun (WGS) entry which is preliminary data.</text>
</comment>
<dbReference type="PROSITE" id="PS51012">
    <property type="entry name" value="ABC_TM2"/>
    <property type="match status" value="1"/>
</dbReference>
<dbReference type="Proteomes" id="UP000630097">
    <property type="component" value="Unassembled WGS sequence"/>
</dbReference>
<sequence>MSASAAVLKSEARLFSREPGSVFWIVAFPSVLLAILGLIPTFRTVDPALDGLRVIDLYVPIVVLLAIVMAGVQAIPPVLTSYREMGILRRMSTTPVRPASLLTAQIVLHGAASVCSAVIAMAVGRLVYGVALPAQLFGYALALVLAALAALAAGATIAAVSRTTKIATAVGSAVLFPSMFTLGVWFPVQVMPDALQRVVLLTPFGAASQALNEAAAGDWPSWSHLGVTALWTVVLVGAAARWFRWE</sequence>
<comment type="subcellular location">
    <subcellularLocation>
        <location evidence="6">Cell membrane</location>
        <topology evidence="6">Multi-pass membrane protein</topology>
    </subcellularLocation>
    <subcellularLocation>
        <location evidence="1">Membrane</location>
        <topology evidence="1">Multi-pass membrane protein</topology>
    </subcellularLocation>
</comment>
<evidence type="ECO:0000259" key="7">
    <source>
        <dbReference type="PROSITE" id="PS51012"/>
    </source>
</evidence>
<dbReference type="EMBL" id="BONV01000019">
    <property type="protein sequence ID" value="GIG81423.1"/>
    <property type="molecule type" value="Genomic_DNA"/>
</dbReference>
<proteinExistence type="inferred from homology"/>
<dbReference type="RefSeq" id="WP_203884777.1">
    <property type="nucleotide sequence ID" value="NZ_BAABHH010000018.1"/>
</dbReference>
<dbReference type="InterPro" id="IPR000412">
    <property type="entry name" value="ABC_2_transport"/>
</dbReference>
<keyword evidence="6" id="KW-1003">Cell membrane</keyword>
<comment type="similarity">
    <text evidence="6">Belongs to the ABC-2 integral membrane protein family.</text>
</comment>
<evidence type="ECO:0000256" key="5">
    <source>
        <dbReference type="ARBA" id="ARBA00023251"/>
    </source>
</evidence>
<dbReference type="PANTHER" id="PTHR43027:SF2">
    <property type="entry name" value="TRANSPORT PERMEASE PROTEIN"/>
    <property type="match status" value="1"/>
</dbReference>
<evidence type="ECO:0000256" key="6">
    <source>
        <dbReference type="RuleBase" id="RU361157"/>
    </source>
</evidence>
<feature type="transmembrane region" description="Helical" evidence="6">
    <location>
        <begin position="57"/>
        <end position="79"/>
    </location>
</feature>
<dbReference type="GO" id="GO:0043190">
    <property type="term" value="C:ATP-binding cassette (ABC) transporter complex"/>
    <property type="evidence" value="ECO:0007669"/>
    <property type="project" value="InterPro"/>
</dbReference>
<feature type="transmembrane region" description="Helical" evidence="6">
    <location>
        <begin position="136"/>
        <end position="159"/>
    </location>
</feature>
<dbReference type="GO" id="GO:0046677">
    <property type="term" value="P:response to antibiotic"/>
    <property type="evidence" value="ECO:0007669"/>
    <property type="project" value="UniProtKB-KW"/>
</dbReference>
<keyword evidence="2 6" id="KW-0812">Transmembrane</keyword>
<dbReference type="GO" id="GO:0140359">
    <property type="term" value="F:ABC-type transporter activity"/>
    <property type="evidence" value="ECO:0007669"/>
    <property type="project" value="InterPro"/>
</dbReference>
<evidence type="ECO:0000313" key="8">
    <source>
        <dbReference type="EMBL" id="GIG81423.1"/>
    </source>
</evidence>
<dbReference type="Pfam" id="PF01061">
    <property type="entry name" value="ABC2_membrane"/>
    <property type="match status" value="1"/>
</dbReference>
<feature type="domain" description="ABC transmembrane type-2" evidence="7">
    <location>
        <begin position="20"/>
        <end position="246"/>
    </location>
</feature>
<dbReference type="InterPro" id="IPR052902">
    <property type="entry name" value="ABC-2_transporter"/>
</dbReference>
<name>A0A8J3PUW4_9ACTN</name>
<reference evidence="8 9" key="1">
    <citation type="submission" date="2021-01" db="EMBL/GenBank/DDBJ databases">
        <title>Whole genome shotgun sequence of Planotetraspora kaengkrachanensis NBRC 104272.</title>
        <authorList>
            <person name="Komaki H."/>
            <person name="Tamura T."/>
        </authorList>
    </citation>
    <scope>NUCLEOTIDE SEQUENCE [LARGE SCALE GENOMIC DNA]</scope>
    <source>
        <strain evidence="8 9">NBRC 104272</strain>
    </source>
</reference>